<dbReference type="InterPro" id="IPR054594">
    <property type="entry name" value="Lon_lid"/>
</dbReference>
<evidence type="ECO:0000256" key="6">
    <source>
        <dbReference type="ARBA" id="ARBA00022825"/>
    </source>
</evidence>
<dbReference type="InterPro" id="IPR014721">
    <property type="entry name" value="Ribsml_uS5_D2-typ_fold_subgr"/>
</dbReference>
<name>A0A2K8KZU4_MARES</name>
<dbReference type="EC" id="3.4.21.53" evidence="10 11"/>
<evidence type="ECO:0000256" key="4">
    <source>
        <dbReference type="ARBA" id="ARBA00022741"/>
    </source>
</evidence>
<dbReference type="Pfam" id="PF00004">
    <property type="entry name" value="AAA"/>
    <property type="match status" value="1"/>
</dbReference>
<dbReference type="InterPro" id="IPR046336">
    <property type="entry name" value="Lon_prtase_N_sf"/>
</dbReference>
<evidence type="ECO:0000256" key="2">
    <source>
        <dbReference type="ARBA" id="ARBA00022490"/>
    </source>
</evidence>
<evidence type="ECO:0000256" key="7">
    <source>
        <dbReference type="ARBA" id="ARBA00022840"/>
    </source>
</evidence>
<comment type="induction">
    <text evidence="10">By heat shock.</text>
</comment>
<accession>A0A2K8KZU4</accession>
<dbReference type="InterPro" id="IPR003593">
    <property type="entry name" value="AAA+_ATPase"/>
</dbReference>
<dbReference type="HAMAP" id="MF_01973">
    <property type="entry name" value="lon_bact"/>
    <property type="match status" value="1"/>
</dbReference>
<dbReference type="InterPro" id="IPR027065">
    <property type="entry name" value="Lon_Prtase"/>
</dbReference>
<dbReference type="KEGG" id="maes:Ga0123461_2057"/>
<keyword evidence="7 10" id="KW-0067">ATP-binding</keyword>
<evidence type="ECO:0000256" key="3">
    <source>
        <dbReference type="ARBA" id="ARBA00022670"/>
    </source>
</evidence>
<evidence type="ECO:0000256" key="14">
    <source>
        <dbReference type="PROSITE-ProRule" id="PRU01122"/>
    </source>
</evidence>
<evidence type="ECO:0000256" key="1">
    <source>
        <dbReference type="ARBA" id="ARBA00004496"/>
    </source>
</evidence>
<feature type="active site" evidence="10 12">
    <location>
        <position position="755"/>
    </location>
</feature>
<keyword evidence="4 10" id="KW-0547">Nucleotide-binding</keyword>
<dbReference type="InterPro" id="IPR015947">
    <property type="entry name" value="PUA-like_sf"/>
</dbReference>
<dbReference type="PROSITE" id="PS51786">
    <property type="entry name" value="LON_PROTEOLYTIC"/>
    <property type="match status" value="1"/>
</dbReference>
<evidence type="ECO:0000256" key="10">
    <source>
        <dbReference type="HAMAP-Rule" id="MF_01973"/>
    </source>
</evidence>
<evidence type="ECO:0000256" key="12">
    <source>
        <dbReference type="PIRSR" id="PIRSR001174-1"/>
    </source>
</evidence>
<dbReference type="GO" id="GO:0004176">
    <property type="term" value="F:ATP-dependent peptidase activity"/>
    <property type="evidence" value="ECO:0007669"/>
    <property type="project" value="UniProtKB-UniRule"/>
</dbReference>
<dbReference type="Gene3D" id="1.10.8.60">
    <property type="match status" value="1"/>
</dbReference>
<dbReference type="Gene3D" id="1.20.58.1480">
    <property type="match status" value="1"/>
</dbReference>
<evidence type="ECO:0000259" key="16">
    <source>
        <dbReference type="PROSITE" id="PS51786"/>
    </source>
</evidence>
<dbReference type="AlphaFoldDB" id="A0A2K8KZU4"/>
<dbReference type="PANTHER" id="PTHR43718:SF2">
    <property type="entry name" value="LON PROTEASE HOMOLOG, MITOCHONDRIAL"/>
    <property type="match status" value="1"/>
</dbReference>
<dbReference type="Pfam" id="PF22667">
    <property type="entry name" value="Lon_lid"/>
    <property type="match status" value="1"/>
</dbReference>
<protein>
    <recommendedName>
        <fullName evidence="10 11">Lon protease</fullName>
        <ecNumber evidence="10 11">3.4.21.53</ecNumber>
    </recommendedName>
    <alternativeName>
        <fullName evidence="10">ATP-dependent protease La</fullName>
    </alternativeName>
</protein>
<dbReference type="SUPFAM" id="SSF52540">
    <property type="entry name" value="P-loop containing nucleoside triphosphate hydrolases"/>
    <property type="match status" value="1"/>
</dbReference>
<dbReference type="Gene3D" id="2.30.130.40">
    <property type="entry name" value="LON domain-like"/>
    <property type="match status" value="1"/>
</dbReference>
<dbReference type="CDD" id="cd19500">
    <property type="entry name" value="RecA-like_Lon"/>
    <property type="match status" value="1"/>
</dbReference>
<dbReference type="SUPFAM" id="SSF88697">
    <property type="entry name" value="PUA domain-like"/>
    <property type="match status" value="1"/>
</dbReference>
<dbReference type="GO" id="GO:0016887">
    <property type="term" value="F:ATP hydrolysis activity"/>
    <property type="evidence" value="ECO:0007669"/>
    <property type="project" value="UniProtKB-UniRule"/>
</dbReference>
<dbReference type="OrthoDB" id="5409139at2"/>
<comment type="subunit">
    <text evidence="10 11">Homohexamer. Organized in a ring with a central cavity.</text>
</comment>
<dbReference type="InterPro" id="IPR003111">
    <property type="entry name" value="Lon_prtase_N"/>
</dbReference>
<dbReference type="GO" id="GO:0005524">
    <property type="term" value="F:ATP binding"/>
    <property type="evidence" value="ECO:0007669"/>
    <property type="project" value="UniProtKB-UniRule"/>
</dbReference>
<dbReference type="GO" id="GO:0005737">
    <property type="term" value="C:cytoplasm"/>
    <property type="evidence" value="ECO:0007669"/>
    <property type="project" value="UniProtKB-SubCell"/>
</dbReference>
<dbReference type="InterPro" id="IPR003959">
    <property type="entry name" value="ATPase_AAA_core"/>
</dbReference>
<dbReference type="InterPro" id="IPR008268">
    <property type="entry name" value="Peptidase_S16_AS"/>
</dbReference>
<dbReference type="PROSITE" id="PS01046">
    <property type="entry name" value="LON_SER"/>
    <property type="match status" value="1"/>
</dbReference>
<comment type="catalytic activity">
    <reaction evidence="9 10 11 14">
        <text>Hydrolysis of proteins in presence of ATP.</text>
        <dbReference type="EC" id="3.4.21.53"/>
    </reaction>
</comment>
<dbReference type="GO" id="GO:0034605">
    <property type="term" value="P:cellular response to heat"/>
    <property type="evidence" value="ECO:0007669"/>
    <property type="project" value="UniProtKB-UniRule"/>
</dbReference>
<dbReference type="InterPro" id="IPR020568">
    <property type="entry name" value="Ribosomal_Su5_D2-typ_SF"/>
</dbReference>
<evidence type="ECO:0000259" key="17">
    <source>
        <dbReference type="PROSITE" id="PS51787"/>
    </source>
</evidence>
<feature type="active site" evidence="10 12">
    <location>
        <position position="713"/>
    </location>
</feature>
<dbReference type="EMBL" id="CP018799">
    <property type="protein sequence ID" value="ATX80463.1"/>
    <property type="molecule type" value="Genomic_DNA"/>
</dbReference>
<evidence type="ECO:0000256" key="15">
    <source>
        <dbReference type="RuleBase" id="RU000591"/>
    </source>
</evidence>
<proteinExistence type="evidence at transcript level"/>
<evidence type="ECO:0000256" key="9">
    <source>
        <dbReference type="ARBA" id="ARBA00050665"/>
    </source>
</evidence>
<dbReference type="Gene3D" id="3.30.230.10">
    <property type="match status" value="1"/>
</dbReference>
<comment type="similarity">
    <text evidence="10 11 14 15">Belongs to the peptidase S16 family.</text>
</comment>
<dbReference type="InterPro" id="IPR008269">
    <property type="entry name" value="Lon_proteolytic"/>
</dbReference>
<dbReference type="Gene3D" id="1.20.5.5270">
    <property type="match status" value="1"/>
</dbReference>
<dbReference type="PRINTS" id="PR00830">
    <property type="entry name" value="ENDOLAPTASE"/>
</dbReference>
<dbReference type="InterPro" id="IPR027417">
    <property type="entry name" value="P-loop_NTPase"/>
</dbReference>
<feature type="domain" description="Lon proteolytic" evidence="16">
    <location>
        <begin position="625"/>
        <end position="806"/>
    </location>
</feature>
<dbReference type="RefSeq" id="WP_100278227.1">
    <property type="nucleotide sequence ID" value="NZ_CP018799.1"/>
</dbReference>
<dbReference type="PROSITE" id="PS51787">
    <property type="entry name" value="LON_N"/>
    <property type="match status" value="1"/>
</dbReference>
<evidence type="ECO:0000256" key="5">
    <source>
        <dbReference type="ARBA" id="ARBA00022801"/>
    </source>
</evidence>
<dbReference type="Pfam" id="PF05362">
    <property type="entry name" value="Lon_C"/>
    <property type="match status" value="1"/>
</dbReference>
<evidence type="ECO:0000256" key="11">
    <source>
        <dbReference type="PIRNR" id="PIRNR001174"/>
    </source>
</evidence>
<dbReference type="Gene3D" id="3.40.50.300">
    <property type="entry name" value="P-loop containing nucleotide triphosphate hydrolases"/>
    <property type="match status" value="1"/>
</dbReference>
<organism evidence="18 19">
    <name type="scientific">Mariprofundus aestuarium</name>
    <dbReference type="NCBI Taxonomy" id="1921086"/>
    <lineage>
        <taxon>Bacteria</taxon>
        <taxon>Pseudomonadati</taxon>
        <taxon>Pseudomonadota</taxon>
        <taxon>Candidatius Mariprofundia</taxon>
        <taxon>Mariprofundales</taxon>
        <taxon>Mariprofundaceae</taxon>
        <taxon>Mariprofundus</taxon>
    </lineage>
</organism>
<dbReference type="SMART" id="SM00464">
    <property type="entry name" value="LON"/>
    <property type="match status" value="1"/>
</dbReference>
<dbReference type="Pfam" id="PF02190">
    <property type="entry name" value="LON_substr_bdg"/>
    <property type="match status" value="1"/>
</dbReference>
<dbReference type="NCBIfam" id="TIGR00763">
    <property type="entry name" value="lon"/>
    <property type="match status" value="1"/>
</dbReference>
<keyword evidence="6 10" id="KW-0720">Serine protease</keyword>
<dbReference type="FunFam" id="1.20.5.5270:FF:000001">
    <property type="entry name" value="Lon protease homolog, mitochondrial"/>
    <property type="match status" value="1"/>
</dbReference>
<dbReference type="GO" id="GO:0004252">
    <property type="term" value="F:serine-type endopeptidase activity"/>
    <property type="evidence" value="ECO:0007669"/>
    <property type="project" value="UniProtKB-UniRule"/>
</dbReference>
<keyword evidence="19" id="KW-1185">Reference proteome</keyword>
<reference evidence="18 19" key="1">
    <citation type="submission" date="2016-12" db="EMBL/GenBank/DDBJ databases">
        <title>Isolation and genomic insights into novel planktonic Zetaproteobacteria from stratified waters of the Chesapeake Bay.</title>
        <authorList>
            <person name="McAllister S.M."/>
            <person name="Kato S."/>
            <person name="Chan C.S."/>
            <person name="Chiu B.K."/>
            <person name="Field E.K."/>
        </authorList>
    </citation>
    <scope>NUCLEOTIDE SEQUENCE [LARGE SCALE GENOMIC DNA]</scope>
    <source>
        <strain evidence="18 19">CP-5</strain>
    </source>
</reference>
<comment type="function">
    <text evidence="10">ATP-dependent serine protease that mediates the selective degradation of mutant and abnormal proteins as well as certain short-lived regulatory proteins. Required for cellular homeostasis and for survival from DNA damage and developmental changes induced by stress. Degrades polypeptides processively to yield small peptide fragments that are 5 to 10 amino acids long. Binds to DNA in a double-stranded, site-specific manner.</text>
</comment>
<dbReference type="SUPFAM" id="SSF54211">
    <property type="entry name" value="Ribosomal protein S5 domain 2-like"/>
    <property type="match status" value="1"/>
</dbReference>
<dbReference type="InterPro" id="IPR004815">
    <property type="entry name" value="Lon_bac/euk-typ"/>
</dbReference>
<evidence type="ECO:0000256" key="13">
    <source>
        <dbReference type="PIRSR" id="PIRSR001174-2"/>
    </source>
</evidence>
<comment type="subcellular location">
    <subcellularLocation>
        <location evidence="1 10 11">Cytoplasm</location>
    </subcellularLocation>
</comment>
<gene>
    <name evidence="10" type="primary">lon</name>
    <name evidence="18" type="ORF">Ga0123461_2057</name>
</gene>
<dbReference type="PIRSF" id="PIRSF001174">
    <property type="entry name" value="Lon_proteas"/>
    <property type="match status" value="1"/>
</dbReference>
<dbReference type="SMART" id="SM00382">
    <property type="entry name" value="AAA"/>
    <property type="match status" value="1"/>
</dbReference>
<dbReference type="FunFam" id="3.40.50.300:FF:000021">
    <property type="entry name" value="Lon protease homolog"/>
    <property type="match status" value="1"/>
</dbReference>
<sequence>MIADDIHDPEILDEIDSLDTDEVEATETTLVRTDEAFPDQLTLLPLSNRPLFPGLVVPLVYENEEMGNVVRELASSHQQYVGLVLVRDENEPYEPENLYGVGVVARIAKAVEIEGHGLHLVVECLSRFSIESFVSDEHPIRVKAVYREETSYEDNIELRAYTVAVINTIKELLKHNPLHEEELRLFASRFDVNEPNRLADFAASLTTASREDLQDILETYQIYDRLKKVVTLLNRELNVSKVQRKIRDKIDEHVSDQQRRFFLQEQLHEIQRELGMNEDPREKEVNDFREKAKKLKFSKEAGNAFEEELNKLALLETASPEYTVTRNYLEWLTCLPWGRTCRDRYNLKAASRALNKDHSGLDDVKDRILEFIAVGARKKQVGGSIILFVGPPGVGKTSIGKAIAEAVGRPFFRFSVGGMRDEAEIKGHRRTYIGAMPGKLVQALKRVEVANPVIMIDEVDKIGNDFRGDPSSALLEVLDPEQNSDFMDHYLDVRFDLSQILFLLTANQLDTVPRPLLDRAEIIHLAGYMPSEKVEIARKHLWPKQLREHGIKSSEMTLTKGVFKHLVEDYAREPGVRLLERLLKKILRKVARKVTEGDMEFPVRIGVADIAGYVGKPRFREQAIKQGVGLATGLAWTAMGGTTLTLEVTIAHHDRRGMKITGQLGKVMQESVEIAYSYVTANLKRFGAPEEFYDSAFIHLHVPEGAVPKDGPSAGVAIATALLSLALGRAPERIAMTGELTLTGDVLPIGGEREKLLAAKRLGISEVILPAANEVDVNELPESVREEMVIHYARHFKDVARVMFGIRMRPVSKKRWKPKSKADVDPETETE</sequence>
<keyword evidence="2 10" id="KW-0963">Cytoplasm</keyword>
<keyword evidence="3 10" id="KW-0645">Protease</keyword>
<dbReference type="PANTHER" id="PTHR43718">
    <property type="entry name" value="LON PROTEASE"/>
    <property type="match status" value="1"/>
</dbReference>
<keyword evidence="5 10" id="KW-0378">Hydrolase</keyword>
<dbReference type="GO" id="GO:0006515">
    <property type="term" value="P:protein quality control for misfolded or incompletely synthesized proteins"/>
    <property type="evidence" value="ECO:0007669"/>
    <property type="project" value="UniProtKB-UniRule"/>
</dbReference>
<dbReference type="Proteomes" id="UP000231701">
    <property type="component" value="Chromosome"/>
</dbReference>
<feature type="binding site" evidence="10 13">
    <location>
        <begin position="390"/>
        <end position="397"/>
    </location>
    <ligand>
        <name>ATP</name>
        <dbReference type="ChEBI" id="CHEBI:30616"/>
    </ligand>
</feature>
<keyword evidence="8 10" id="KW-0346">Stress response</keyword>
<evidence type="ECO:0000313" key="18">
    <source>
        <dbReference type="EMBL" id="ATX80463.1"/>
    </source>
</evidence>
<evidence type="ECO:0000313" key="19">
    <source>
        <dbReference type="Proteomes" id="UP000231701"/>
    </source>
</evidence>
<feature type="domain" description="Lon N-terminal" evidence="17">
    <location>
        <begin position="41"/>
        <end position="237"/>
    </location>
</feature>
<evidence type="ECO:0000256" key="8">
    <source>
        <dbReference type="ARBA" id="ARBA00023016"/>
    </source>
</evidence>
<dbReference type="GO" id="GO:0043565">
    <property type="term" value="F:sequence-specific DNA binding"/>
    <property type="evidence" value="ECO:0007669"/>
    <property type="project" value="UniProtKB-UniRule"/>
</dbReference>
<dbReference type="InterPro" id="IPR027543">
    <property type="entry name" value="Lon_bac"/>
</dbReference>